<feature type="domain" description="BRCT" evidence="3">
    <location>
        <begin position="135"/>
        <end position="216"/>
    </location>
</feature>
<dbReference type="CDD" id="cd18433">
    <property type="entry name" value="BRCT_Rad4_rpt3"/>
    <property type="match status" value="1"/>
</dbReference>
<feature type="compositionally biased region" description="Low complexity" evidence="2">
    <location>
        <begin position="753"/>
        <end position="766"/>
    </location>
</feature>
<dbReference type="InterPro" id="IPR036420">
    <property type="entry name" value="BRCT_dom_sf"/>
</dbReference>
<gene>
    <name evidence="4" type="primary">rad4</name>
    <name evidence="4" type="ORF">C8035_v007918</name>
</gene>
<sequence length="848" mass="93146">MDSSYGRDSSEPPFDPAKPLKGVVVCCTSIPPDQRTIIASKTEELGGVHKYDLTPDVTHLIVGDYDTPKYRHVAKERIDIKAMDAGWVDAVGQRYMADLDVDFAVLEREWQLKPLETFGHGPDPENLARSLRGRLSLCMTGFDDHDERNSIIERIEANGGTYTGDLTKRVSHLIVRKAEGKKFKAARSWNIKTVSLAWLDQSIERGMILDEDCFDPLLPQEEQGHGAWSKVNPRRVSLGKRSRSAVGEDGQRKLRKTASMKLSSQRDTLWGDILGGNKPIAEVATPDQSEKIEVQDSGVHDTMVQPVFDAGIFSTSYFFMAGFDSWKAKILSETIGSRGGRSCATFDEMIAEADGTGSTQRFLIIPQASQPSTHFQVPPPHVDKVQIVTEFFVERCLHNKTLCDPNDHILGRPFPLFPIPGFEHLAICTAGFTGIDLLHVEKAIKQIGAKYAARFNEATSILVCKSVEGTRKEKLKFALDNDTPVVSADWLWDSIATGYHVPIKAFMFAELKQTPSLQPKMRSSELLKEQAKSLQRTHSEPLPHMPKRLAARHTSVVGIDSTAFQDDERRRPAVPNPTTAANTAASFQTARTHQMDSFGGGTVAAPSALSKSSPSQPDARSVANVGSRSVADSLEPTPIPVETFDEDDAPLVNLGDESVAPGEADGHDVSRNDLSSARAEEGVRVSATEEVENQQSVDGGAEEKAGKEARERACREAERAQLTSKVISLIDTTNATSENQPRPRKKRGIMGRAVSNVSAGSNNSAESRIDAFGRTVEDQPPAEQHPPSTQIVYEDPGAEEHRAKIKRMRGETVDEPGKKQGDRLKLGGFEFDGDEGRPARRTRRKPGF</sequence>
<feature type="compositionally biased region" description="Basic and acidic residues" evidence="2">
    <location>
        <begin position="701"/>
        <end position="719"/>
    </location>
</feature>
<dbReference type="InterPro" id="IPR059215">
    <property type="entry name" value="BRCT2_TopBP1-like"/>
</dbReference>
<dbReference type="PANTHER" id="PTHR13561:SF20">
    <property type="entry name" value="DNA TOPOISOMERASE 2-BINDING PROTEIN 1"/>
    <property type="match status" value="1"/>
</dbReference>
<feature type="compositionally biased region" description="Basic and acidic residues" evidence="2">
    <location>
        <begin position="767"/>
        <end position="777"/>
    </location>
</feature>
<dbReference type="GO" id="GO:0006270">
    <property type="term" value="P:DNA replication initiation"/>
    <property type="evidence" value="ECO:0007669"/>
    <property type="project" value="TreeGrafter"/>
</dbReference>
<reference evidence="4 5" key="1">
    <citation type="submission" date="2018-11" db="EMBL/GenBank/DDBJ databases">
        <title>Genome sequence and assembly of Colletotrichum spinosum.</title>
        <authorList>
            <person name="Gan P."/>
            <person name="Shirasu K."/>
        </authorList>
    </citation>
    <scope>NUCLEOTIDE SEQUENCE [LARGE SCALE GENOMIC DNA]</scope>
    <source>
        <strain evidence="4 5">CBS 515.97</strain>
    </source>
</reference>
<dbReference type="PANTHER" id="PTHR13561">
    <property type="entry name" value="DNA REPLICATION REGULATOR DPB11-RELATED"/>
    <property type="match status" value="1"/>
</dbReference>
<name>A0A4R8QGI3_9PEZI</name>
<accession>A0A4R8QGI3</accession>
<feature type="region of interest" description="Disordered" evidence="2">
    <location>
        <begin position="806"/>
        <end position="848"/>
    </location>
</feature>
<evidence type="ECO:0000256" key="1">
    <source>
        <dbReference type="ARBA" id="ARBA00022737"/>
    </source>
</evidence>
<feature type="compositionally biased region" description="Low complexity" evidence="2">
    <location>
        <begin position="576"/>
        <end position="585"/>
    </location>
</feature>
<dbReference type="AlphaFoldDB" id="A0A4R8QGI3"/>
<organism evidence="4 5">
    <name type="scientific">Colletotrichum spinosum</name>
    <dbReference type="NCBI Taxonomy" id="1347390"/>
    <lineage>
        <taxon>Eukaryota</taxon>
        <taxon>Fungi</taxon>
        <taxon>Dikarya</taxon>
        <taxon>Ascomycota</taxon>
        <taxon>Pezizomycotina</taxon>
        <taxon>Sordariomycetes</taxon>
        <taxon>Hypocreomycetidae</taxon>
        <taxon>Glomerellales</taxon>
        <taxon>Glomerellaceae</taxon>
        <taxon>Colletotrichum</taxon>
        <taxon>Colletotrichum orbiculare species complex</taxon>
    </lineage>
</organism>
<dbReference type="CDD" id="cd17723">
    <property type="entry name" value="BRCT_Rad4_rpt4"/>
    <property type="match status" value="1"/>
</dbReference>
<feature type="domain" description="BRCT" evidence="3">
    <location>
        <begin position="15"/>
        <end position="88"/>
    </location>
</feature>
<evidence type="ECO:0000259" key="3">
    <source>
        <dbReference type="PROSITE" id="PS50172"/>
    </source>
</evidence>
<dbReference type="CDD" id="cd17731">
    <property type="entry name" value="BRCT_TopBP1_rpt2_like"/>
    <property type="match status" value="1"/>
</dbReference>
<dbReference type="SMART" id="SM00292">
    <property type="entry name" value="BRCT"/>
    <property type="match status" value="4"/>
</dbReference>
<evidence type="ECO:0000313" key="4">
    <source>
        <dbReference type="EMBL" id="TDZ36066.1"/>
    </source>
</evidence>
<evidence type="ECO:0000256" key="2">
    <source>
        <dbReference type="SAM" id="MobiDB-lite"/>
    </source>
</evidence>
<feature type="region of interest" description="Disordered" evidence="2">
    <location>
        <begin position="562"/>
        <end position="791"/>
    </location>
</feature>
<evidence type="ECO:0000313" key="5">
    <source>
        <dbReference type="Proteomes" id="UP000295083"/>
    </source>
</evidence>
<protein>
    <submittedName>
        <fullName evidence="4">S-M checkpoint control protein rad4</fullName>
    </submittedName>
</protein>
<proteinExistence type="predicted"/>
<feature type="compositionally biased region" description="Low complexity" evidence="2">
    <location>
        <begin position="604"/>
        <end position="617"/>
    </location>
</feature>
<feature type="region of interest" description="Disordered" evidence="2">
    <location>
        <begin position="519"/>
        <end position="544"/>
    </location>
</feature>
<dbReference type="PROSITE" id="PS50172">
    <property type="entry name" value="BRCT"/>
    <property type="match status" value="3"/>
</dbReference>
<dbReference type="GO" id="GO:0033314">
    <property type="term" value="P:mitotic DNA replication checkpoint signaling"/>
    <property type="evidence" value="ECO:0007669"/>
    <property type="project" value="TreeGrafter"/>
</dbReference>
<feature type="compositionally biased region" description="Basic residues" evidence="2">
    <location>
        <begin position="839"/>
        <end position="848"/>
    </location>
</feature>
<feature type="compositionally biased region" description="Basic and acidic residues" evidence="2">
    <location>
        <begin position="806"/>
        <end position="825"/>
    </location>
</feature>
<dbReference type="Proteomes" id="UP000295083">
    <property type="component" value="Unassembled WGS sequence"/>
</dbReference>
<feature type="compositionally biased region" description="Polar residues" evidence="2">
    <location>
        <begin position="721"/>
        <end position="740"/>
    </location>
</feature>
<dbReference type="EMBL" id="QAPG01000034">
    <property type="protein sequence ID" value="TDZ36066.1"/>
    <property type="molecule type" value="Genomic_DNA"/>
</dbReference>
<dbReference type="GO" id="GO:0007095">
    <property type="term" value="P:mitotic G2 DNA damage checkpoint signaling"/>
    <property type="evidence" value="ECO:0007669"/>
    <property type="project" value="TreeGrafter"/>
</dbReference>
<dbReference type="SUPFAM" id="SSF52113">
    <property type="entry name" value="BRCT domain"/>
    <property type="match status" value="3"/>
</dbReference>
<keyword evidence="1" id="KW-0677">Repeat</keyword>
<dbReference type="InterPro" id="IPR001357">
    <property type="entry name" value="BRCT_dom"/>
</dbReference>
<comment type="caution">
    <text evidence="4">The sequence shown here is derived from an EMBL/GenBank/DDBJ whole genome shotgun (WGS) entry which is preliminary data.</text>
</comment>
<dbReference type="Pfam" id="PF12738">
    <property type="entry name" value="PTCB-BRCT"/>
    <property type="match status" value="1"/>
</dbReference>
<feature type="compositionally biased region" description="Basic and acidic residues" evidence="2">
    <location>
        <begin position="522"/>
        <end position="541"/>
    </location>
</feature>
<dbReference type="Gene3D" id="3.40.50.10190">
    <property type="entry name" value="BRCT domain"/>
    <property type="match status" value="4"/>
</dbReference>
<keyword evidence="5" id="KW-1185">Reference proteome</keyword>
<dbReference type="Pfam" id="PF00533">
    <property type="entry name" value="BRCT"/>
    <property type="match status" value="2"/>
</dbReference>
<feature type="domain" description="BRCT" evidence="3">
    <location>
        <begin position="422"/>
        <end position="508"/>
    </location>
</feature>